<dbReference type="EMBL" id="CM039171">
    <property type="protein sequence ID" value="KAH9789912.1"/>
    <property type="molecule type" value="Genomic_DNA"/>
</dbReference>
<organism evidence="1 2">
    <name type="scientific">Citrus sinensis</name>
    <name type="common">Sweet orange</name>
    <name type="synonym">Citrus aurantium var. sinensis</name>
    <dbReference type="NCBI Taxonomy" id="2711"/>
    <lineage>
        <taxon>Eukaryota</taxon>
        <taxon>Viridiplantae</taxon>
        <taxon>Streptophyta</taxon>
        <taxon>Embryophyta</taxon>
        <taxon>Tracheophyta</taxon>
        <taxon>Spermatophyta</taxon>
        <taxon>Magnoliopsida</taxon>
        <taxon>eudicotyledons</taxon>
        <taxon>Gunneridae</taxon>
        <taxon>Pentapetalae</taxon>
        <taxon>rosids</taxon>
        <taxon>malvids</taxon>
        <taxon>Sapindales</taxon>
        <taxon>Rutaceae</taxon>
        <taxon>Aurantioideae</taxon>
        <taxon>Citrus</taxon>
    </lineage>
</organism>
<name>A0ACB8MWB0_CITSI</name>
<evidence type="ECO:0000313" key="1">
    <source>
        <dbReference type="EMBL" id="KAH9789912.1"/>
    </source>
</evidence>
<dbReference type="Proteomes" id="UP000829398">
    <property type="component" value="Chromosome 2"/>
</dbReference>
<reference evidence="2" key="1">
    <citation type="journal article" date="2023" name="Hortic. Res.">
        <title>A chromosome-level phased genome enabling allele-level studies in sweet orange: a case study on citrus Huanglongbing tolerance.</title>
        <authorList>
            <person name="Wu B."/>
            <person name="Yu Q."/>
            <person name="Deng Z."/>
            <person name="Duan Y."/>
            <person name="Luo F."/>
            <person name="Gmitter F. Jr."/>
        </authorList>
    </citation>
    <scope>NUCLEOTIDE SEQUENCE [LARGE SCALE GENOMIC DNA]</scope>
    <source>
        <strain evidence="2">cv. Valencia</strain>
    </source>
</reference>
<comment type="caution">
    <text evidence="1">The sequence shown here is derived from an EMBL/GenBank/DDBJ whole genome shotgun (WGS) entry which is preliminary data.</text>
</comment>
<protein>
    <submittedName>
        <fullName evidence="1">Disease resistance RPP13-like protein 3</fullName>
    </submittedName>
</protein>
<proteinExistence type="predicted"/>
<keyword evidence="2" id="KW-1185">Reference proteome</keyword>
<gene>
    <name evidence="1" type="ORF">KPL71_003213</name>
</gene>
<evidence type="ECO:0000313" key="2">
    <source>
        <dbReference type="Proteomes" id="UP000829398"/>
    </source>
</evidence>
<accession>A0ACB8MWB0</accession>
<sequence length="901" mass="103488">MVDAVVSFVVQRLGDYLIQEAKTLGGVRDEVESLKKELEWMQCFVKDAEAKQAGNDLIRQWVSDIRDIAYDAEDVLDKYMLSVTPKKRQRLFAYSIKELNLFSKGKEKVSLYSIGKEIETLNKRLGEVSRRCESYGLQNIIDKSEAEKHELHILKQLRRVSWFDVEENPVGFEDDTDVLLSKLLAGDEPRRLVISIYGMGGLGKTTLAKKLYHSSDVKNKFECCAWVSVSQDYQFQYLLLRIIKSFNIISSAEEGGLENKSEEDLERCLYKSLQGKTYLMVLDDVWRKVDWENLRRAFPDNKNGSRVIITTRNREVAERSDEKTYVHKLRFLRGDESWLLFCEKAFRGTNREKGLEKLGREMVEKCDGLPLAIVVLGGLLSTKTPQEWRVVQDFEINVEKLIRLFVAEGFVPQSEDRTMEEVAKDNFDELINRSLIQAEERSKNPTPSSVQSSCRRQAIYSETPSFFWLHHSNSLSRSLLFFNENVTLFEERDLAPLFKRFLLLRVLEIEESGYFSRMLFDNRLHNKKLGKLIHLKYLGIRGTTFIRDFPSSIFNLPGLQTLDLSRCIVQLPPETDMMRELRHLIGKLIGTLPIENLTNLQTLKYVRCKSWIRVNTAKLVNLRELHIVGGDGQSMGEMEFSFESIAKLKNLQFLSVNLSDGTVVLPQSSNAFASLQPLSHCQRLVDLRLTGRMTTLPKDMHVLLPNLECLSLKVVLPEENPMPALEMLSNLTILDLNFYRDSGDPYHEKKLSCRAEGFPLLEILLLDAVEVGIVEWQVEERAMPMLRGLKIPSDIPNLNIPERLRSIPLPAVWEFDETSISYLFQLILPKLRLPYWISFFLSVMLWTVSFGSHRNGVICFSRIVTSSEIPAAGSPRFPLDNPSELALTHPSRGVRKNHIGT</sequence>